<feature type="transmembrane region" description="Helical" evidence="7">
    <location>
        <begin position="47"/>
        <end position="66"/>
    </location>
</feature>
<evidence type="ECO:0000259" key="8">
    <source>
        <dbReference type="PROSITE" id="PS50928"/>
    </source>
</evidence>
<gene>
    <name evidence="9" type="primary">ssuC</name>
    <name evidence="10" type="ORF">LS73_005355</name>
    <name evidence="9" type="ORF">NCTC12714_00507</name>
</gene>
<reference evidence="10 11" key="1">
    <citation type="journal article" date="2014" name="Genome Announc.">
        <title>Draft genome sequences of eight enterohepatic helicobacter species isolated from both laboratory and wild rodents.</title>
        <authorList>
            <person name="Sheh A."/>
            <person name="Shen Z."/>
            <person name="Fox J.G."/>
        </authorList>
    </citation>
    <scope>NUCLEOTIDE SEQUENCE [LARGE SCALE GENOMIC DNA]</scope>
    <source>
        <strain evidence="10 11">ST1</strain>
    </source>
</reference>
<keyword evidence="6 7" id="KW-0472">Membrane</keyword>
<evidence type="ECO:0000256" key="1">
    <source>
        <dbReference type="ARBA" id="ARBA00004651"/>
    </source>
</evidence>
<evidence type="ECO:0000256" key="4">
    <source>
        <dbReference type="ARBA" id="ARBA00022692"/>
    </source>
</evidence>
<comment type="similarity">
    <text evidence="7">Belongs to the binding-protein-dependent transport system permease family.</text>
</comment>
<feature type="transmembrane region" description="Helical" evidence="7">
    <location>
        <begin position="227"/>
        <end position="247"/>
    </location>
</feature>
<dbReference type="EMBL" id="JRPD02000009">
    <property type="protein sequence ID" value="TLE00231.1"/>
    <property type="molecule type" value="Genomic_DNA"/>
</dbReference>
<dbReference type="InterPro" id="IPR035906">
    <property type="entry name" value="MetI-like_sf"/>
</dbReference>
<feature type="transmembrane region" description="Helical" evidence="7">
    <location>
        <begin position="130"/>
        <end position="149"/>
    </location>
</feature>
<comment type="subcellular location">
    <subcellularLocation>
        <location evidence="1 7">Cell membrane</location>
        <topology evidence="1 7">Multi-pass membrane protein</topology>
    </subcellularLocation>
</comment>
<feature type="transmembrane region" description="Helical" evidence="7">
    <location>
        <begin position="12"/>
        <end position="35"/>
    </location>
</feature>
<feature type="transmembrane region" description="Helical" evidence="7">
    <location>
        <begin position="72"/>
        <end position="93"/>
    </location>
</feature>
<sequence length="257" mass="28839">MDFIKARFYNVVVLVIVFWIWDFCSTGNLFGISFFQSNHIVPSPIEVFLYLSELVSTNMLFLHIQASLYRYVLGFGIGATLGIICGFVLSFFPRFLNAIEPLIQILRPISPIAWFPLIVIIFGIGDKPAIYIISYAVFFPMLLLTLVSIKQIDPIYYQSMENLGANRKDIFFHVTLPASFVGISSALKLGASLAWINLVVGEMVGAQNGLGYMIIDSRNLLQTEGIIAAMLCIGCIGYIISLCFEWFDKFIQNKLGK</sequence>
<accession>A0A377PT82</accession>
<dbReference type="PROSITE" id="PS50928">
    <property type="entry name" value="ABC_TM1"/>
    <property type="match status" value="1"/>
</dbReference>
<dbReference type="OrthoDB" id="5322475at2"/>
<dbReference type="Pfam" id="PF00528">
    <property type="entry name" value="BPD_transp_1"/>
    <property type="match status" value="1"/>
</dbReference>
<dbReference type="Proteomes" id="UP000029922">
    <property type="component" value="Unassembled WGS sequence"/>
</dbReference>
<keyword evidence="3" id="KW-1003">Cell membrane</keyword>
<evidence type="ECO:0000313" key="11">
    <source>
        <dbReference type="Proteomes" id="UP000029922"/>
    </source>
</evidence>
<name>A0A377PT82_9HELI</name>
<dbReference type="InterPro" id="IPR000515">
    <property type="entry name" value="MetI-like"/>
</dbReference>
<feature type="transmembrane region" description="Helical" evidence="7">
    <location>
        <begin position="105"/>
        <end position="124"/>
    </location>
</feature>
<dbReference type="STRING" id="216.LS73_04630"/>
<keyword evidence="12" id="KW-1185">Reference proteome</keyword>
<dbReference type="PANTHER" id="PTHR30151:SF0">
    <property type="entry name" value="ABC TRANSPORTER PERMEASE PROTEIN MJ0413-RELATED"/>
    <property type="match status" value="1"/>
</dbReference>
<evidence type="ECO:0000256" key="2">
    <source>
        <dbReference type="ARBA" id="ARBA00022448"/>
    </source>
</evidence>
<keyword evidence="4 7" id="KW-0812">Transmembrane</keyword>
<feature type="domain" description="ABC transmembrane type-1" evidence="8">
    <location>
        <begin position="64"/>
        <end position="244"/>
    </location>
</feature>
<dbReference type="RefSeq" id="WP_104692205.1">
    <property type="nucleotide sequence ID" value="NZ_FZML01000004.1"/>
</dbReference>
<keyword evidence="5 7" id="KW-1133">Transmembrane helix</keyword>
<evidence type="ECO:0000256" key="7">
    <source>
        <dbReference type="RuleBase" id="RU363032"/>
    </source>
</evidence>
<protein>
    <submittedName>
        <fullName evidence="10">ABC transporter permease</fullName>
    </submittedName>
    <submittedName>
        <fullName evidence="9">Aliphatic sulfonates transport permease protein ssuC</fullName>
    </submittedName>
</protein>
<dbReference type="Gene3D" id="1.10.3720.10">
    <property type="entry name" value="MetI-like"/>
    <property type="match status" value="1"/>
</dbReference>
<evidence type="ECO:0000256" key="3">
    <source>
        <dbReference type="ARBA" id="ARBA00022475"/>
    </source>
</evidence>
<dbReference type="PANTHER" id="PTHR30151">
    <property type="entry name" value="ALKANE SULFONATE ABC TRANSPORTER-RELATED, MEMBRANE SUBUNIT"/>
    <property type="match status" value="1"/>
</dbReference>
<proteinExistence type="inferred from homology"/>
<dbReference type="EMBL" id="UGJE01000002">
    <property type="protein sequence ID" value="STQ85720.1"/>
    <property type="molecule type" value="Genomic_DNA"/>
</dbReference>
<reference evidence="9 12" key="2">
    <citation type="submission" date="2018-06" db="EMBL/GenBank/DDBJ databases">
        <authorList>
            <consortium name="Pathogen Informatics"/>
            <person name="Doyle S."/>
        </authorList>
    </citation>
    <scope>NUCLEOTIDE SEQUENCE [LARGE SCALE GENOMIC DNA]</scope>
    <source>
        <strain evidence="9 12">NCTC12714</strain>
    </source>
</reference>
<dbReference type="CDD" id="cd06261">
    <property type="entry name" value="TM_PBP2"/>
    <property type="match status" value="1"/>
</dbReference>
<evidence type="ECO:0000313" key="9">
    <source>
        <dbReference type="EMBL" id="STQ85720.1"/>
    </source>
</evidence>
<dbReference type="GO" id="GO:0005886">
    <property type="term" value="C:plasma membrane"/>
    <property type="evidence" value="ECO:0007669"/>
    <property type="project" value="UniProtKB-SubCell"/>
</dbReference>
<evidence type="ECO:0000256" key="5">
    <source>
        <dbReference type="ARBA" id="ARBA00022989"/>
    </source>
</evidence>
<organism evidence="9 12">
    <name type="scientific">Helicobacter muridarum</name>
    <dbReference type="NCBI Taxonomy" id="216"/>
    <lineage>
        <taxon>Bacteria</taxon>
        <taxon>Pseudomonadati</taxon>
        <taxon>Campylobacterota</taxon>
        <taxon>Epsilonproteobacteria</taxon>
        <taxon>Campylobacterales</taxon>
        <taxon>Helicobacteraceae</taxon>
        <taxon>Helicobacter</taxon>
    </lineage>
</organism>
<evidence type="ECO:0000256" key="6">
    <source>
        <dbReference type="ARBA" id="ARBA00023136"/>
    </source>
</evidence>
<dbReference type="SUPFAM" id="SSF161098">
    <property type="entry name" value="MetI-like"/>
    <property type="match status" value="1"/>
</dbReference>
<dbReference type="GO" id="GO:0055085">
    <property type="term" value="P:transmembrane transport"/>
    <property type="evidence" value="ECO:0007669"/>
    <property type="project" value="InterPro"/>
</dbReference>
<evidence type="ECO:0000313" key="12">
    <source>
        <dbReference type="Proteomes" id="UP000255139"/>
    </source>
</evidence>
<feature type="transmembrane region" description="Helical" evidence="7">
    <location>
        <begin position="170"/>
        <end position="187"/>
    </location>
</feature>
<dbReference type="Proteomes" id="UP000255139">
    <property type="component" value="Unassembled WGS sequence"/>
</dbReference>
<keyword evidence="2 7" id="KW-0813">Transport</keyword>
<dbReference type="AlphaFoldDB" id="A0A377PT82"/>
<evidence type="ECO:0000313" key="10">
    <source>
        <dbReference type="EMBL" id="TLE00231.1"/>
    </source>
</evidence>
<feature type="transmembrane region" description="Helical" evidence="7">
    <location>
        <begin position="193"/>
        <end position="215"/>
    </location>
</feature>